<proteinExistence type="predicted"/>
<organism evidence="1 2">
    <name type="scientific">Pseudonocardia cypriaca</name>
    <dbReference type="NCBI Taxonomy" id="882449"/>
    <lineage>
        <taxon>Bacteria</taxon>
        <taxon>Bacillati</taxon>
        <taxon>Actinomycetota</taxon>
        <taxon>Actinomycetes</taxon>
        <taxon>Pseudonocardiales</taxon>
        <taxon>Pseudonocardiaceae</taxon>
        <taxon>Pseudonocardia</taxon>
    </lineage>
</organism>
<evidence type="ECO:0000313" key="2">
    <source>
        <dbReference type="Proteomes" id="UP000319818"/>
    </source>
</evidence>
<dbReference type="RefSeq" id="WP_170225560.1">
    <property type="nucleotide sequence ID" value="NZ_VFPH01000001.1"/>
</dbReference>
<keyword evidence="2" id="KW-1185">Reference proteome</keyword>
<evidence type="ECO:0000313" key="1">
    <source>
        <dbReference type="EMBL" id="TQM44852.1"/>
    </source>
</evidence>
<reference evidence="1 2" key="1">
    <citation type="submission" date="2019-06" db="EMBL/GenBank/DDBJ databases">
        <title>Sequencing the genomes of 1000 actinobacteria strains.</title>
        <authorList>
            <person name="Klenk H.-P."/>
        </authorList>
    </citation>
    <scope>NUCLEOTIDE SEQUENCE [LARGE SCALE GENOMIC DNA]</scope>
    <source>
        <strain evidence="1 2">DSM 45511</strain>
    </source>
</reference>
<dbReference type="AlphaFoldDB" id="A0A543GFJ5"/>
<gene>
    <name evidence="1" type="ORF">FB388_2235</name>
</gene>
<sequence>MDVSTCALDGHCGAMVAPPLKHPEGSPGRDPDGFPGKVANAACPVWLIEMSDDQMIESGWAAKV</sequence>
<protein>
    <submittedName>
        <fullName evidence="1">Uncharacterized protein</fullName>
    </submittedName>
</protein>
<name>A0A543GFJ5_9PSEU</name>
<dbReference type="Proteomes" id="UP000319818">
    <property type="component" value="Unassembled WGS sequence"/>
</dbReference>
<accession>A0A543GFJ5</accession>
<comment type="caution">
    <text evidence="1">The sequence shown here is derived from an EMBL/GenBank/DDBJ whole genome shotgun (WGS) entry which is preliminary data.</text>
</comment>
<dbReference type="EMBL" id="VFPH01000001">
    <property type="protein sequence ID" value="TQM44852.1"/>
    <property type="molecule type" value="Genomic_DNA"/>
</dbReference>